<evidence type="ECO:0000313" key="1">
    <source>
        <dbReference type="EMBL" id="KAK4010906.1"/>
    </source>
</evidence>
<proteinExistence type="predicted"/>
<name>A0ABQ9ZDC0_9CRUS</name>
<keyword evidence="2" id="KW-1185">Reference proteome</keyword>
<dbReference type="EMBL" id="JAOYFB010000003">
    <property type="protein sequence ID" value="KAK4010906.1"/>
    <property type="molecule type" value="Genomic_DNA"/>
</dbReference>
<dbReference type="Proteomes" id="UP001234178">
    <property type="component" value="Unassembled WGS sequence"/>
</dbReference>
<gene>
    <name evidence="1" type="ORF">OUZ56_020029</name>
</gene>
<protein>
    <submittedName>
        <fullName evidence="1">Uncharacterized protein</fullName>
    </submittedName>
</protein>
<reference evidence="1 2" key="1">
    <citation type="journal article" date="2023" name="Nucleic Acids Res.">
        <title>The hologenome of Daphnia magna reveals possible DNA methylation and microbiome-mediated evolution of the host genome.</title>
        <authorList>
            <person name="Chaturvedi A."/>
            <person name="Li X."/>
            <person name="Dhandapani V."/>
            <person name="Marshall H."/>
            <person name="Kissane S."/>
            <person name="Cuenca-Cambronero M."/>
            <person name="Asole G."/>
            <person name="Calvet F."/>
            <person name="Ruiz-Romero M."/>
            <person name="Marangio P."/>
            <person name="Guigo R."/>
            <person name="Rago D."/>
            <person name="Mirbahai L."/>
            <person name="Eastwood N."/>
            <person name="Colbourne J.K."/>
            <person name="Zhou J."/>
            <person name="Mallon E."/>
            <person name="Orsini L."/>
        </authorList>
    </citation>
    <scope>NUCLEOTIDE SEQUENCE [LARGE SCALE GENOMIC DNA]</scope>
    <source>
        <strain evidence="1">LRV0_1</strain>
    </source>
</reference>
<organism evidence="1 2">
    <name type="scientific">Daphnia magna</name>
    <dbReference type="NCBI Taxonomy" id="35525"/>
    <lineage>
        <taxon>Eukaryota</taxon>
        <taxon>Metazoa</taxon>
        <taxon>Ecdysozoa</taxon>
        <taxon>Arthropoda</taxon>
        <taxon>Crustacea</taxon>
        <taxon>Branchiopoda</taxon>
        <taxon>Diplostraca</taxon>
        <taxon>Cladocera</taxon>
        <taxon>Anomopoda</taxon>
        <taxon>Daphniidae</taxon>
        <taxon>Daphnia</taxon>
    </lineage>
</organism>
<accession>A0ABQ9ZDC0</accession>
<comment type="caution">
    <text evidence="1">The sequence shown here is derived from an EMBL/GenBank/DDBJ whole genome shotgun (WGS) entry which is preliminary data.</text>
</comment>
<evidence type="ECO:0000313" key="2">
    <source>
        <dbReference type="Proteomes" id="UP001234178"/>
    </source>
</evidence>
<sequence length="73" mass="8056">MTTSIATIAINSDERSIDPTRSVLRHHRRLPHPLTKRSRKSGLSCRRLVSMVTASINPQIVIGYSCLEVSLAG</sequence>